<reference evidence="1" key="1">
    <citation type="journal article" date="2014" name="Front. Microbiol.">
        <title>High frequency of phylogenetically diverse reductive dehalogenase-homologous genes in deep subseafloor sedimentary metagenomes.</title>
        <authorList>
            <person name="Kawai M."/>
            <person name="Futagami T."/>
            <person name="Toyoda A."/>
            <person name="Takaki Y."/>
            <person name="Nishi S."/>
            <person name="Hori S."/>
            <person name="Arai W."/>
            <person name="Tsubouchi T."/>
            <person name="Morono Y."/>
            <person name="Uchiyama I."/>
            <person name="Ito T."/>
            <person name="Fujiyama A."/>
            <person name="Inagaki F."/>
            <person name="Takami H."/>
        </authorList>
    </citation>
    <scope>NUCLEOTIDE SEQUENCE</scope>
    <source>
        <strain evidence="1">Expedition CK06-06</strain>
    </source>
</reference>
<protein>
    <submittedName>
        <fullName evidence="1">Uncharacterized protein</fullName>
    </submittedName>
</protein>
<gene>
    <name evidence="1" type="ORF">S06H3_12256</name>
</gene>
<organism evidence="1">
    <name type="scientific">marine sediment metagenome</name>
    <dbReference type="NCBI Taxonomy" id="412755"/>
    <lineage>
        <taxon>unclassified sequences</taxon>
        <taxon>metagenomes</taxon>
        <taxon>ecological metagenomes</taxon>
    </lineage>
</organism>
<evidence type="ECO:0000313" key="1">
    <source>
        <dbReference type="EMBL" id="GAI06546.1"/>
    </source>
</evidence>
<name>X1LL46_9ZZZZ</name>
<proteinExistence type="predicted"/>
<dbReference type="EMBL" id="BARV01006005">
    <property type="protein sequence ID" value="GAI06546.1"/>
    <property type="molecule type" value="Genomic_DNA"/>
</dbReference>
<dbReference type="AlphaFoldDB" id="X1LL46"/>
<accession>X1LL46</accession>
<sequence>MARRYNTMWGQRDEAAQLERDRMFGMTKWRKFLLQMREEDIDRKSRDEKDRAADQIWKITSLATILNDLKARGFNFPWEQIPLMIAADEKSQKHIADTRAGKFLMEYNKS</sequence>
<comment type="caution">
    <text evidence="1">The sequence shown here is derived from an EMBL/GenBank/DDBJ whole genome shotgun (WGS) entry which is preliminary data.</text>
</comment>